<dbReference type="InterPro" id="IPR026591">
    <property type="entry name" value="Sirtuin_cat_small_dom_sf"/>
</dbReference>
<dbReference type="EC" id="2.3.1.286" evidence="1"/>
<gene>
    <name evidence="6" type="ORF">A3F84_11540</name>
</gene>
<dbReference type="PROSITE" id="PS50305">
    <property type="entry name" value="SIRTUIN"/>
    <property type="match status" value="1"/>
</dbReference>
<dbReference type="InterPro" id="IPR050134">
    <property type="entry name" value="NAD-dep_sirtuin_deacylases"/>
</dbReference>
<evidence type="ECO:0000259" key="5">
    <source>
        <dbReference type="PROSITE" id="PS50305"/>
    </source>
</evidence>
<organism evidence="6 7">
    <name type="scientific">Handelsmanbacteria sp. (strain RIFCSPLOWO2_12_FULL_64_10)</name>
    <dbReference type="NCBI Taxonomy" id="1817868"/>
    <lineage>
        <taxon>Bacteria</taxon>
        <taxon>Candidatus Handelsmaniibacteriota</taxon>
    </lineage>
</organism>
<dbReference type="PANTHER" id="PTHR11085">
    <property type="entry name" value="NAD-DEPENDENT PROTEIN DEACYLASE SIRTUIN-5, MITOCHONDRIAL-RELATED"/>
    <property type="match status" value="1"/>
</dbReference>
<evidence type="ECO:0000313" key="7">
    <source>
        <dbReference type="Proteomes" id="UP000178606"/>
    </source>
</evidence>
<dbReference type="AlphaFoldDB" id="A0A1F6C6F4"/>
<dbReference type="GO" id="GO:0017136">
    <property type="term" value="F:histone deacetylase activity, NAD-dependent"/>
    <property type="evidence" value="ECO:0007669"/>
    <property type="project" value="TreeGrafter"/>
</dbReference>
<reference evidence="6 7" key="1">
    <citation type="journal article" date="2016" name="Nat. Commun.">
        <title>Thousands of microbial genomes shed light on interconnected biogeochemical processes in an aquifer system.</title>
        <authorList>
            <person name="Anantharaman K."/>
            <person name="Brown C.T."/>
            <person name="Hug L.A."/>
            <person name="Sharon I."/>
            <person name="Castelle C.J."/>
            <person name="Probst A.J."/>
            <person name="Thomas B.C."/>
            <person name="Singh A."/>
            <person name="Wilkins M.J."/>
            <person name="Karaoz U."/>
            <person name="Brodie E.L."/>
            <person name="Williams K.H."/>
            <person name="Hubbard S.S."/>
            <person name="Banfield J.F."/>
        </authorList>
    </citation>
    <scope>NUCLEOTIDE SEQUENCE [LARGE SCALE GENOMIC DNA]</scope>
    <source>
        <strain evidence="7">RIFCSPLOWO2_12_FULL_64_10</strain>
    </source>
</reference>
<evidence type="ECO:0000256" key="1">
    <source>
        <dbReference type="ARBA" id="ARBA00012928"/>
    </source>
</evidence>
<dbReference type="InterPro" id="IPR026590">
    <property type="entry name" value="Ssirtuin_cat_dom"/>
</dbReference>
<keyword evidence="3" id="KW-0520">NAD</keyword>
<sequence length="255" mass="26790">MPGPFLTATVEALRGATRVLALTGAGISAESGIPTFRGEGGAWEDGEGLAYATVAGLMRDLEGAWRWFDAMRRVVGQARPNPAHATLAAMEAAYPDFALVTQNVDGLHAAAGSRKVIEIHGNLYRMRCLWDPEHRWEDRTCPLRRLPPACPVCGGSARPDVVLFGEGYGPEVEEAVVFAEQGVDVALVVGTSGAVGGPRCLVEAVREAGAYVVEVNVAPSGLSDVADDLIVGKAGEVLPALWDQVQEGGMKNGEG</sequence>
<dbReference type="InterPro" id="IPR003000">
    <property type="entry name" value="Sirtuin"/>
</dbReference>
<feature type="domain" description="Deacetylase sirtuin-type" evidence="5">
    <location>
        <begin position="1"/>
        <end position="251"/>
    </location>
</feature>
<dbReference type="EMBL" id="MFKF01000398">
    <property type="protein sequence ID" value="OGG44672.1"/>
    <property type="molecule type" value="Genomic_DNA"/>
</dbReference>
<proteinExistence type="predicted"/>
<accession>A0A1F6C6F4</accession>
<comment type="caution">
    <text evidence="4">Lacks conserved residue(s) required for the propagation of feature annotation.</text>
</comment>
<dbReference type="GO" id="GO:0070403">
    <property type="term" value="F:NAD+ binding"/>
    <property type="evidence" value="ECO:0007669"/>
    <property type="project" value="InterPro"/>
</dbReference>
<dbReference type="SUPFAM" id="SSF52467">
    <property type="entry name" value="DHS-like NAD/FAD-binding domain"/>
    <property type="match status" value="1"/>
</dbReference>
<comment type="caution">
    <text evidence="6">The sequence shown here is derived from an EMBL/GenBank/DDBJ whole genome shotgun (WGS) entry which is preliminary data.</text>
</comment>
<protein>
    <recommendedName>
        <fullName evidence="1">protein acetyllysine N-acetyltransferase</fullName>
        <ecNumber evidence="1">2.3.1.286</ecNumber>
    </recommendedName>
</protein>
<dbReference type="Proteomes" id="UP000178606">
    <property type="component" value="Unassembled WGS sequence"/>
</dbReference>
<dbReference type="Gene3D" id="3.40.50.1220">
    <property type="entry name" value="TPP-binding domain"/>
    <property type="match status" value="1"/>
</dbReference>
<evidence type="ECO:0000256" key="3">
    <source>
        <dbReference type="ARBA" id="ARBA00023027"/>
    </source>
</evidence>
<evidence type="ECO:0000256" key="2">
    <source>
        <dbReference type="ARBA" id="ARBA00022679"/>
    </source>
</evidence>
<dbReference type="Gene3D" id="3.30.1600.10">
    <property type="entry name" value="SIR2/SIRT2 'Small Domain"/>
    <property type="match status" value="1"/>
</dbReference>
<evidence type="ECO:0000256" key="4">
    <source>
        <dbReference type="PROSITE-ProRule" id="PRU00236"/>
    </source>
</evidence>
<evidence type="ECO:0000313" key="6">
    <source>
        <dbReference type="EMBL" id="OGG44672.1"/>
    </source>
</evidence>
<dbReference type="PANTHER" id="PTHR11085:SF10">
    <property type="entry name" value="NAD-DEPENDENT PROTEIN DEACYLASE SIRTUIN-5, MITOCHONDRIAL-RELATED"/>
    <property type="match status" value="1"/>
</dbReference>
<dbReference type="Pfam" id="PF02146">
    <property type="entry name" value="SIR2"/>
    <property type="match status" value="1"/>
</dbReference>
<name>A0A1F6C6F4_HANXR</name>
<dbReference type="InterPro" id="IPR029035">
    <property type="entry name" value="DHS-like_NAD/FAD-binding_dom"/>
</dbReference>
<keyword evidence="2" id="KW-0808">Transferase</keyword>